<dbReference type="AlphaFoldDB" id="A0A9D9EZB7"/>
<proteinExistence type="predicted"/>
<organism evidence="1 2">
    <name type="scientific">Candidatus Cryptobacteroides intestinavium</name>
    <dbReference type="NCBI Taxonomy" id="2840766"/>
    <lineage>
        <taxon>Bacteria</taxon>
        <taxon>Pseudomonadati</taxon>
        <taxon>Bacteroidota</taxon>
        <taxon>Bacteroidia</taxon>
        <taxon>Bacteroidales</taxon>
        <taxon>Candidatus Cryptobacteroides</taxon>
    </lineage>
</organism>
<name>A0A9D9EZB7_9BACT</name>
<sequence>MEDNETIVRKAGPDDAESLVAIYSHYVENTAVSFEYVTPSVQEFRSRATASNFSIQQHIEEIMLR</sequence>
<accession>A0A9D9EZB7</accession>
<reference evidence="1" key="1">
    <citation type="submission" date="2020-10" db="EMBL/GenBank/DDBJ databases">
        <authorList>
            <person name="Gilroy R."/>
        </authorList>
    </citation>
    <scope>NUCLEOTIDE SEQUENCE</scope>
    <source>
        <strain evidence="1">B1-20833</strain>
    </source>
</reference>
<evidence type="ECO:0000313" key="1">
    <source>
        <dbReference type="EMBL" id="MBO8452409.1"/>
    </source>
</evidence>
<gene>
    <name evidence="1" type="ORF">IAC06_05955</name>
</gene>
<reference evidence="1" key="2">
    <citation type="journal article" date="2021" name="PeerJ">
        <title>Extensive microbial diversity within the chicken gut microbiome revealed by metagenomics and culture.</title>
        <authorList>
            <person name="Gilroy R."/>
            <person name="Ravi A."/>
            <person name="Getino M."/>
            <person name="Pursley I."/>
            <person name="Horton D.L."/>
            <person name="Alikhan N.F."/>
            <person name="Baker D."/>
            <person name="Gharbi K."/>
            <person name="Hall N."/>
            <person name="Watson M."/>
            <person name="Adriaenssens E.M."/>
            <person name="Foster-Nyarko E."/>
            <person name="Jarju S."/>
            <person name="Secka A."/>
            <person name="Antonio M."/>
            <person name="Oren A."/>
            <person name="Chaudhuri R.R."/>
            <person name="La Ragione R."/>
            <person name="Hildebrand F."/>
            <person name="Pallen M.J."/>
        </authorList>
    </citation>
    <scope>NUCLEOTIDE SEQUENCE</scope>
    <source>
        <strain evidence="1">B1-20833</strain>
    </source>
</reference>
<protein>
    <submittedName>
        <fullName evidence="1">GNAT family N-acetyltransferase</fullName>
    </submittedName>
</protein>
<comment type="caution">
    <text evidence="1">The sequence shown here is derived from an EMBL/GenBank/DDBJ whole genome shotgun (WGS) entry which is preliminary data.</text>
</comment>
<evidence type="ECO:0000313" key="2">
    <source>
        <dbReference type="Proteomes" id="UP000823661"/>
    </source>
</evidence>
<dbReference type="Gene3D" id="3.40.630.30">
    <property type="match status" value="1"/>
</dbReference>
<dbReference type="Proteomes" id="UP000823661">
    <property type="component" value="Unassembled WGS sequence"/>
</dbReference>
<dbReference type="EMBL" id="JADIMI010000059">
    <property type="protein sequence ID" value="MBO8452409.1"/>
    <property type="molecule type" value="Genomic_DNA"/>
</dbReference>